<keyword evidence="3" id="KW-1185">Reference proteome</keyword>
<sequence length="126" mass="13772">MKIKIDEVKSVSGNISVAFSTDFGSAVATWSADIPKVGEEHDVELEIDEEFEWGNNVDVSGDRFSLNIKDGVIFLSASLISMADDGVAIIDINGTKTMIELEDCPMRPPLFISLNFGKLTLYPTNL</sequence>
<reference evidence="2" key="3">
    <citation type="submission" date="2021-06" db="EMBL/GenBank/DDBJ databases">
        <title>Updating the genus Pseudomonas: Description of 43 new species and partition of the Pseudomonas putida group.</title>
        <authorList>
            <person name="Girard L."/>
            <person name="Lood C."/>
            <person name="Vandamme P."/>
            <person name="Rokni-Zadeh H."/>
            <person name="Van Noort V."/>
            <person name="Hofte M."/>
            <person name="Lavigne R."/>
            <person name="De Mot R."/>
        </authorList>
    </citation>
    <scope>NUCLEOTIDE SEQUENCE</scope>
    <source>
        <strain evidence="2">SWRI12</strain>
    </source>
</reference>
<evidence type="ECO:0000313" key="3">
    <source>
        <dbReference type="Proteomes" id="UP000636518"/>
    </source>
</evidence>
<evidence type="ECO:0000313" key="1">
    <source>
        <dbReference type="EMBL" id="MBC3390566.1"/>
    </source>
</evidence>
<accession>A0A923FFH6</accession>
<protein>
    <submittedName>
        <fullName evidence="1">Uncharacterized protein</fullName>
    </submittedName>
</protein>
<evidence type="ECO:0000313" key="2">
    <source>
        <dbReference type="EMBL" id="MBV4496839.1"/>
    </source>
</evidence>
<dbReference type="EMBL" id="JABWRB020000002">
    <property type="protein sequence ID" value="MBV4496839.1"/>
    <property type="molecule type" value="Genomic_DNA"/>
</dbReference>
<name>A0A923FFH6_9PSED</name>
<reference evidence="1" key="2">
    <citation type="submission" date="2020-07" db="EMBL/GenBank/DDBJ databases">
        <authorList>
            <person name="Lood C."/>
            <person name="Girard L."/>
        </authorList>
    </citation>
    <scope>NUCLEOTIDE SEQUENCE</scope>
    <source>
        <strain evidence="1">SWRI12</strain>
    </source>
</reference>
<dbReference type="Proteomes" id="UP000636518">
    <property type="component" value="Unassembled WGS sequence"/>
</dbReference>
<organism evidence="1">
    <name type="scientific">Pseudomonas zanjanensis</name>
    <dbReference type="NCBI Taxonomy" id="2745496"/>
    <lineage>
        <taxon>Bacteria</taxon>
        <taxon>Pseudomonadati</taxon>
        <taxon>Pseudomonadota</taxon>
        <taxon>Gammaproteobacteria</taxon>
        <taxon>Pseudomonadales</taxon>
        <taxon>Pseudomonadaceae</taxon>
        <taxon>Pseudomonas</taxon>
    </lineage>
</organism>
<dbReference type="AlphaFoldDB" id="A0A923FFH6"/>
<gene>
    <name evidence="2" type="ORF">HU715_015920</name>
    <name evidence="1" type="ORF">HU715_12950</name>
</gene>
<comment type="caution">
    <text evidence="1">The sequence shown here is derived from an EMBL/GenBank/DDBJ whole genome shotgun (WGS) entry which is preliminary data.</text>
</comment>
<proteinExistence type="predicted"/>
<dbReference type="RefSeq" id="WP_186706608.1">
    <property type="nucleotide sequence ID" value="NZ_JABWRB020000002.1"/>
</dbReference>
<dbReference type="EMBL" id="JABWRB010000013">
    <property type="protein sequence ID" value="MBC3390566.1"/>
    <property type="molecule type" value="Genomic_DNA"/>
</dbReference>
<reference evidence="1 3" key="1">
    <citation type="journal article" date="2020" name="Microorganisms">
        <title>Reliable Identification of Environmental Pseudomonas Isolates Using the rpoD Gene.</title>
        <authorList>
            <consortium name="The Broad Institute Genome Sequencing Platform"/>
            <person name="Girard L."/>
            <person name="Lood C."/>
            <person name="Rokni-Zadeh H."/>
            <person name="van Noort V."/>
            <person name="Lavigne R."/>
            <person name="De Mot R."/>
        </authorList>
    </citation>
    <scope>NUCLEOTIDE SEQUENCE</scope>
    <source>
        <strain evidence="1 3">SWRI12</strain>
    </source>
</reference>